<accession>A0A8H6KRH1</accession>
<reference evidence="3" key="1">
    <citation type="journal article" date="2020" name="Phytopathology">
        <title>Genome Sequence Resources of Colletotrichum truncatum, C. plurivorum, C. musicola, and C. sojae: Four Species Pathogenic to Soybean (Glycine max).</title>
        <authorList>
            <person name="Rogerio F."/>
            <person name="Boufleur T.R."/>
            <person name="Ciampi-Guillardi M."/>
            <person name="Sukno S.A."/>
            <person name="Thon M.R."/>
            <person name="Massola Junior N.S."/>
            <person name="Baroncelli R."/>
        </authorList>
    </citation>
    <scope>NUCLEOTIDE SEQUENCE</scope>
    <source>
        <strain evidence="3">LFN0074</strain>
    </source>
</reference>
<evidence type="ECO:0000313" key="4">
    <source>
        <dbReference type="Proteomes" id="UP000639643"/>
    </source>
</evidence>
<gene>
    <name evidence="3" type="ORF">CMUS01_05439</name>
</gene>
<feature type="signal peptide" evidence="2">
    <location>
        <begin position="1"/>
        <end position="20"/>
    </location>
</feature>
<organism evidence="3 4">
    <name type="scientific">Colletotrichum musicola</name>
    <dbReference type="NCBI Taxonomy" id="2175873"/>
    <lineage>
        <taxon>Eukaryota</taxon>
        <taxon>Fungi</taxon>
        <taxon>Dikarya</taxon>
        <taxon>Ascomycota</taxon>
        <taxon>Pezizomycotina</taxon>
        <taxon>Sordariomycetes</taxon>
        <taxon>Hypocreomycetidae</taxon>
        <taxon>Glomerellales</taxon>
        <taxon>Glomerellaceae</taxon>
        <taxon>Colletotrichum</taxon>
        <taxon>Colletotrichum orchidearum species complex</taxon>
    </lineage>
</organism>
<keyword evidence="2" id="KW-0732">Signal</keyword>
<feature type="region of interest" description="Disordered" evidence="1">
    <location>
        <begin position="222"/>
        <end position="416"/>
    </location>
</feature>
<feature type="compositionally biased region" description="Polar residues" evidence="1">
    <location>
        <begin position="54"/>
        <end position="71"/>
    </location>
</feature>
<keyword evidence="4" id="KW-1185">Reference proteome</keyword>
<protein>
    <submittedName>
        <fullName evidence="3">Uncharacterized protein</fullName>
    </submittedName>
</protein>
<feature type="region of interest" description="Disordered" evidence="1">
    <location>
        <begin position="50"/>
        <end position="76"/>
    </location>
</feature>
<evidence type="ECO:0000313" key="3">
    <source>
        <dbReference type="EMBL" id="KAF6836362.1"/>
    </source>
</evidence>
<dbReference type="Proteomes" id="UP000639643">
    <property type="component" value="Unassembled WGS sequence"/>
</dbReference>
<evidence type="ECO:0000256" key="1">
    <source>
        <dbReference type="SAM" id="MobiDB-lite"/>
    </source>
</evidence>
<dbReference type="AlphaFoldDB" id="A0A8H6KRH1"/>
<evidence type="ECO:0000256" key="2">
    <source>
        <dbReference type="SAM" id="SignalP"/>
    </source>
</evidence>
<dbReference type="EMBL" id="WIGM01000161">
    <property type="protein sequence ID" value="KAF6836362.1"/>
    <property type="molecule type" value="Genomic_DNA"/>
</dbReference>
<name>A0A8H6KRH1_9PEZI</name>
<proteinExistence type="predicted"/>
<feature type="compositionally biased region" description="Low complexity" evidence="1">
    <location>
        <begin position="248"/>
        <end position="354"/>
    </location>
</feature>
<feature type="compositionally biased region" description="Low complexity" evidence="1">
    <location>
        <begin position="362"/>
        <end position="392"/>
    </location>
</feature>
<dbReference type="OrthoDB" id="2117996at2759"/>
<sequence length="416" mass="42999">MQYSVILFFLVSLLSAFVFAYPTASSAEGGSAGRASQLVARGVRRLDAREPLPQQGNGQTGASQGQNNTAGGRNGVSDAQVMNAVMSWMQDTGKVTKFLNSATSFTGAEFTKQATIALNAEIDELNHKMVLDAALTGMDMVAQANNVLATQGTFQQVVDTLQSMVTNGPDTAQRDVDSINNNRCVNVLPNIDMYFAAAGMPQIQAVRPTGCLEVEGANVTPAVPPPAGGNNGGNNGGAAAPPPPQVTTPPNNNGGQNQGNNNNQGNNQNQGNNGNDQTQNQGNGNNNGNGNDNTQNQNQGNNGNNQNQGNNGSNQNQGNNGNNQNQGNNGNNQNQGNNGNNQSQGQGQNNNNIGKGIGNNNGNGQNQNQNQGNNNNQNQGNSNGNGNRGSNGARPQNQNGGGLQPAQLGSPRPANN</sequence>
<comment type="caution">
    <text evidence="3">The sequence shown here is derived from an EMBL/GenBank/DDBJ whole genome shotgun (WGS) entry which is preliminary data.</text>
</comment>
<feature type="chain" id="PRO_5034817630" evidence="2">
    <location>
        <begin position="21"/>
        <end position="416"/>
    </location>
</feature>